<feature type="region of interest" description="Disordered" evidence="3">
    <location>
        <begin position="907"/>
        <end position="992"/>
    </location>
</feature>
<dbReference type="SMART" id="SM00297">
    <property type="entry name" value="BROMO"/>
    <property type="match status" value="2"/>
</dbReference>
<feature type="region of interest" description="Disordered" evidence="3">
    <location>
        <begin position="793"/>
        <end position="849"/>
    </location>
</feature>
<organism evidence="6 7">
    <name type="scientific">Gomphillus americanus</name>
    <dbReference type="NCBI Taxonomy" id="1940652"/>
    <lineage>
        <taxon>Eukaryota</taxon>
        <taxon>Fungi</taxon>
        <taxon>Dikarya</taxon>
        <taxon>Ascomycota</taxon>
        <taxon>Pezizomycotina</taxon>
        <taxon>Lecanoromycetes</taxon>
        <taxon>OSLEUM clade</taxon>
        <taxon>Ostropomycetidae</taxon>
        <taxon>Ostropales</taxon>
        <taxon>Graphidaceae</taxon>
        <taxon>Gomphilloideae</taxon>
        <taxon>Gomphillus</taxon>
    </lineage>
</organism>
<feature type="domain" description="Bromo" evidence="4">
    <location>
        <begin position="444"/>
        <end position="516"/>
    </location>
</feature>
<feature type="compositionally biased region" description="Low complexity" evidence="3">
    <location>
        <begin position="821"/>
        <end position="843"/>
    </location>
</feature>
<evidence type="ECO:0000256" key="1">
    <source>
        <dbReference type="ARBA" id="ARBA00023117"/>
    </source>
</evidence>
<dbReference type="SUPFAM" id="SSF47370">
    <property type="entry name" value="Bromodomain"/>
    <property type="match status" value="2"/>
</dbReference>
<dbReference type="InterPro" id="IPR036427">
    <property type="entry name" value="Bromodomain-like_sf"/>
</dbReference>
<evidence type="ECO:0000256" key="3">
    <source>
        <dbReference type="SAM" id="MobiDB-lite"/>
    </source>
</evidence>
<feature type="region of interest" description="Disordered" evidence="3">
    <location>
        <begin position="1"/>
        <end position="32"/>
    </location>
</feature>
<dbReference type="PRINTS" id="PR00503">
    <property type="entry name" value="BROMODOMAIN"/>
</dbReference>
<feature type="compositionally biased region" description="Polar residues" evidence="3">
    <location>
        <begin position="65"/>
        <end position="81"/>
    </location>
</feature>
<dbReference type="InterPro" id="IPR001487">
    <property type="entry name" value="Bromodomain"/>
</dbReference>
<feature type="compositionally biased region" description="Low complexity" evidence="3">
    <location>
        <begin position="915"/>
        <end position="930"/>
    </location>
</feature>
<dbReference type="OrthoDB" id="784962at2759"/>
<dbReference type="Pfam" id="PF00439">
    <property type="entry name" value="Bromodomain"/>
    <property type="match status" value="2"/>
</dbReference>
<feature type="compositionally biased region" description="Acidic residues" evidence="3">
    <location>
        <begin position="981"/>
        <end position="992"/>
    </location>
</feature>
<dbReference type="InterPro" id="IPR038336">
    <property type="entry name" value="NET_sf"/>
</dbReference>
<feature type="domain" description="NET" evidence="5">
    <location>
        <begin position="834"/>
        <end position="916"/>
    </location>
</feature>
<comment type="caution">
    <text evidence="6">The sequence shown here is derived from an EMBL/GenBank/DDBJ whole genome shotgun (WGS) entry which is preliminary data.</text>
</comment>
<gene>
    <name evidence="6" type="ORF">GOMPHAMPRED_003614</name>
</gene>
<dbReference type="EMBL" id="CAJPDQ010000021">
    <property type="protein sequence ID" value="CAF9924381.1"/>
    <property type="molecule type" value="Genomic_DNA"/>
</dbReference>
<dbReference type="Gene3D" id="1.20.920.10">
    <property type="entry name" value="Bromodomain-like"/>
    <property type="match status" value="2"/>
</dbReference>
<evidence type="ECO:0000259" key="5">
    <source>
        <dbReference type="PROSITE" id="PS51525"/>
    </source>
</evidence>
<proteinExistence type="predicted"/>
<name>A0A8H3FNQ4_9LECA</name>
<feature type="compositionally biased region" description="Basic and acidic residues" evidence="3">
    <location>
        <begin position="534"/>
        <end position="562"/>
    </location>
</feature>
<evidence type="ECO:0000256" key="2">
    <source>
        <dbReference type="PROSITE-ProRule" id="PRU00035"/>
    </source>
</evidence>
<feature type="domain" description="Bromo" evidence="4">
    <location>
        <begin position="644"/>
        <end position="716"/>
    </location>
</feature>
<dbReference type="Gene3D" id="1.20.1270.220">
    <property type="match status" value="1"/>
</dbReference>
<feature type="compositionally biased region" description="Acidic residues" evidence="3">
    <location>
        <begin position="751"/>
        <end position="775"/>
    </location>
</feature>
<reference evidence="6" key="1">
    <citation type="submission" date="2021-03" db="EMBL/GenBank/DDBJ databases">
        <authorList>
            <person name="Tagirdzhanova G."/>
        </authorList>
    </citation>
    <scope>NUCLEOTIDE SEQUENCE</scope>
</reference>
<evidence type="ECO:0000313" key="6">
    <source>
        <dbReference type="EMBL" id="CAF9924381.1"/>
    </source>
</evidence>
<dbReference type="PROSITE" id="PS51525">
    <property type="entry name" value="NET"/>
    <property type="match status" value="1"/>
</dbReference>
<dbReference type="AlphaFoldDB" id="A0A8H3FNQ4"/>
<dbReference type="PANTHER" id="PTHR22880:SF225">
    <property type="entry name" value="BROMODOMAIN-CONTAINING PROTEIN BET-1-RELATED"/>
    <property type="match status" value="1"/>
</dbReference>
<dbReference type="GO" id="GO:0006355">
    <property type="term" value="P:regulation of DNA-templated transcription"/>
    <property type="evidence" value="ECO:0007669"/>
    <property type="project" value="TreeGrafter"/>
</dbReference>
<dbReference type="PROSITE" id="PS50014">
    <property type="entry name" value="BROMODOMAIN_2"/>
    <property type="match status" value="2"/>
</dbReference>
<dbReference type="GO" id="GO:0005634">
    <property type="term" value="C:nucleus"/>
    <property type="evidence" value="ECO:0007669"/>
    <property type="project" value="TreeGrafter"/>
</dbReference>
<dbReference type="GO" id="GO:0006338">
    <property type="term" value="P:chromatin remodeling"/>
    <property type="evidence" value="ECO:0007669"/>
    <property type="project" value="TreeGrafter"/>
</dbReference>
<dbReference type="Proteomes" id="UP000664169">
    <property type="component" value="Unassembled WGS sequence"/>
</dbReference>
<accession>A0A8H3FNQ4</accession>
<feature type="compositionally biased region" description="Basic and acidic residues" evidence="3">
    <location>
        <begin position="591"/>
        <end position="607"/>
    </location>
</feature>
<dbReference type="InterPro" id="IPR050935">
    <property type="entry name" value="Bromo_chromatin_reader"/>
</dbReference>
<feature type="compositionally biased region" description="Polar residues" evidence="3">
    <location>
        <begin position="280"/>
        <end position="302"/>
    </location>
</feature>
<dbReference type="GO" id="GO:0000785">
    <property type="term" value="C:chromatin"/>
    <property type="evidence" value="ECO:0007669"/>
    <property type="project" value="TreeGrafter"/>
</dbReference>
<dbReference type="PROSITE" id="PS00633">
    <property type="entry name" value="BROMODOMAIN_1"/>
    <property type="match status" value="2"/>
</dbReference>
<sequence>MDTQPQPSFPTKEIQSVPIGHQDLPFDPTIPEHNTQAVQANSAFTDIKEPAPVTPNGISHLPPISNLTSLSSDQNPLSSAFDQPILPPSTTETMTACEPITLGGLVPRTMEADPAQHEESDLRHTAGPEVAQSISIPTQSIDLPVVEPPVVVPVSAPASAPISALLDPEPVQSVMSAPVVSAETYISESIPSVTSAIDVTPVAQPSIAMDGTADAMEVDQPSQLAPETIIQNDVPSSVEPFASISDQTAVEVGTSNQNPIQQTKEESMEPAITQDISSAPIDSQTTLPTPSESQITLPTQPKLSHPRDEEESNGVEPASKRAKPDDYPLALDTSSFQQSSNTVVDTPMTMEAPDSQIPIKPLSASSSRPVTRNGSRPVSRAGSRAQSKGSSPAPASATTFLPPVQKNANGFFPAPTAREHNPEWDEPITVPQRKHLQRGVQNAKKGHHAGPFSNPVDPVLLNIPTYFDIIKKPMDLKHIDNKLKNNEYVTVNEFLSDFDVMVDNSIRFNGPDHNVSQHGIQLRHGIDRNISSLPRKDFVEPNASEKKAKKMADNPPKRRESRSLPIANAGSARSPTSSTTFALKSDGVPLIRRDSTVQDGRPRREIHPPAPKDLPYSSMKPKRKKYIAELKFCDKVYEELVKPKFQNVNWPFLAPVDPVALNIPQYLKVIKKPMDMQTIGQKLKNGEYENAKEFEDDFRLMINNCLRFNPADHPVHIHGKEYLQYFEQEWKDKAKWVKEHTPRSADQSPESSDEDEQDEEEDEEDEVEPEEEDDGQLAKLQETLALVSAQIQNLTQKNKKTPPADKKKSKPKTSKKDTKKPTSSSKPTKKSNSASAKNQKAKNISWEDKMSLSDRINDLNQTDMQHAMAIIKKGMPNLSGANDEELELDIDELPAHVLLSLHNFVSTRGEKAKKAQQAAAAPASIPSTSTKPKKNRPMKKEEQEAKIRDLKNQLGRLSGTAGYEADSPGEDSNAGEHDESSGDDDSEESEED</sequence>
<keyword evidence="7" id="KW-1185">Reference proteome</keyword>
<dbReference type="InterPro" id="IPR018359">
    <property type="entry name" value="Bromodomain_CS"/>
</dbReference>
<feature type="region of interest" description="Disordered" evidence="3">
    <location>
        <begin position="737"/>
        <end position="775"/>
    </location>
</feature>
<evidence type="ECO:0008006" key="8">
    <source>
        <dbReference type="Google" id="ProtNLM"/>
    </source>
</evidence>
<evidence type="ECO:0000313" key="7">
    <source>
        <dbReference type="Proteomes" id="UP000664169"/>
    </source>
</evidence>
<keyword evidence="1 2" id="KW-0103">Bromodomain</keyword>
<dbReference type="InterPro" id="IPR027353">
    <property type="entry name" value="NET_dom"/>
</dbReference>
<feature type="region of interest" description="Disordered" evidence="3">
    <location>
        <begin position="531"/>
        <end position="618"/>
    </location>
</feature>
<protein>
    <recommendedName>
        <fullName evidence="8">Bromodomain-containing protein</fullName>
    </recommendedName>
</protein>
<feature type="compositionally biased region" description="Polar residues" evidence="3">
    <location>
        <begin position="363"/>
        <end position="376"/>
    </location>
</feature>
<feature type="compositionally biased region" description="Basic and acidic residues" evidence="3">
    <location>
        <begin position="938"/>
        <end position="951"/>
    </location>
</feature>
<dbReference type="Pfam" id="PF17035">
    <property type="entry name" value="BET"/>
    <property type="match status" value="1"/>
</dbReference>
<dbReference type="PANTHER" id="PTHR22880">
    <property type="entry name" value="FALZ-RELATED BROMODOMAIN-CONTAINING PROTEINS"/>
    <property type="match status" value="1"/>
</dbReference>
<feature type="region of interest" description="Disordered" evidence="3">
    <location>
        <begin position="280"/>
        <end position="405"/>
    </location>
</feature>
<evidence type="ECO:0000259" key="4">
    <source>
        <dbReference type="PROSITE" id="PS50014"/>
    </source>
</evidence>
<feature type="region of interest" description="Disordered" evidence="3">
    <location>
        <begin position="48"/>
        <end position="83"/>
    </location>
</feature>
<feature type="compositionally biased region" description="Polar residues" evidence="3">
    <location>
        <begin position="332"/>
        <end position="344"/>
    </location>
</feature>
<feature type="compositionally biased region" description="Polar residues" evidence="3">
    <location>
        <begin position="571"/>
        <end position="582"/>
    </location>
</feature>